<feature type="domain" description="Protein kinase" evidence="4">
    <location>
        <begin position="27"/>
        <end position="302"/>
    </location>
</feature>
<dbReference type="AlphaFoldDB" id="A0A165JKK1"/>
<dbReference type="PANTHER" id="PTHR44329">
    <property type="entry name" value="SERINE/THREONINE-PROTEIN KINASE TNNI3K-RELATED"/>
    <property type="match status" value="1"/>
</dbReference>
<protein>
    <submittedName>
        <fullName evidence="5">Kinase-like protein</fullName>
    </submittedName>
</protein>
<evidence type="ECO:0000259" key="4">
    <source>
        <dbReference type="PROSITE" id="PS50011"/>
    </source>
</evidence>
<proteinExistence type="predicted"/>
<dbReference type="InterPro" id="IPR000719">
    <property type="entry name" value="Prot_kinase_dom"/>
</dbReference>
<dbReference type="GO" id="GO:0005524">
    <property type="term" value="F:ATP binding"/>
    <property type="evidence" value="ECO:0007669"/>
    <property type="project" value="UniProtKB-KW"/>
</dbReference>
<dbReference type="STRING" id="1314781.A0A165JKK1"/>
<evidence type="ECO:0000313" key="5">
    <source>
        <dbReference type="EMBL" id="KZV94981.1"/>
    </source>
</evidence>
<evidence type="ECO:0000256" key="2">
    <source>
        <dbReference type="ARBA" id="ARBA00022840"/>
    </source>
</evidence>
<dbReference type="InterPro" id="IPR051681">
    <property type="entry name" value="Ser/Thr_Kinases-Pseudokinases"/>
</dbReference>
<dbReference type="PANTHER" id="PTHR44329:SF298">
    <property type="entry name" value="MIXED LINEAGE KINASE DOMAIN-LIKE PROTEIN"/>
    <property type="match status" value="1"/>
</dbReference>
<keyword evidence="2" id="KW-0067">ATP-binding</keyword>
<keyword evidence="1" id="KW-0547">Nucleotide-binding</keyword>
<feature type="region of interest" description="Disordered" evidence="3">
    <location>
        <begin position="348"/>
        <end position="380"/>
    </location>
</feature>
<reference evidence="5 6" key="1">
    <citation type="journal article" date="2016" name="Mol. Biol. Evol.">
        <title>Comparative Genomics of Early-Diverging Mushroom-Forming Fungi Provides Insights into the Origins of Lignocellulose Decay Capabilities.</title>
        <authorList>
            <person name="Nagy L.G."/>
            <person name="Riley R."/>
            <person name="Tritt A."/>
            <person name="Adam C."/>
            <person name="Daum C."/>
            <person name="Floudas D."/>
            <person name="Sun H."/>
            <person name="Yadav J.S."/>
            <person name="Pangilinan J."/>
            <person name="Larsson K.H."/>
            <person name="Matsuura K."/>
            <person name="Barry K."/>
            <person name="Labutti K."/>
            <person name="Kuo R."/>
            <person name="Ohm R.A."/>
            <person name="Bhattacharya S.S."/>
            <person name="Shirouzu T."/>
            <person name="Yoshinaga Y."/>
            <person name="Martin F.M."/>
            <person name="Grigoriev I.V."/>
            <person name="Hibbett D.S."/>
        </authorList>
    </citation>
    <scope>NUCLEOTIDE SEQUENCE [LARGE SCALE GENOMIC DNA]</scope>
    <source>
        <strain evidence="5 6">HHB12029</strain>
    </source>
</reference>
<dbReference type="CDD" id="cd00180">
    <property type="entry name" value="PKc"/>
    <property type="match status" value="1"/>
</dbReference>
<dbReference type="Proteomes" id="UP000077266">
    <property type="component" value="Unassembled WGS sequence"/>
</dbReference>
<dbReference type="Pfam" id="PF00069">
    <property type="entry name" value="Pkinase"/>
    <property type="match status" value="1"/>
</dbReference>
<dbReference type="Gene3D" id="1.10.510.10">
    <property type="entry name" value="Transferase(Phosphotransferase) domain 1"/>
    <property type="match status" value="2"/>
</dbReference>
<dbReference type="EMBL" id="KV425965">
    <property type="protein sequence ID" value="KZV94981.1"/>
    <property type="molecule type" value="Genomic_DNA"/>
</dbReference>
<keyword evidence="5" id="KW-0808">Transferase</keyword>
<dbReference type="GO" id="GO:0004674">
    <property type="term" value="F:protein serine/threonine kinase activity"/>
    <property type="evidence" value="ECO:0007669"/>
    <property type="project" value="TreeGrafter"/>
</dbReference>
<dbReference type="InterPro" id="IPR011009">
    <property type="entry name" value="Kinase-like_dom_sf"/>
</dbReference>
<feature type="compositionally biased region" description="Polar residues" evidence="3">
    <location>
        <begin position="348"/>
        <end position="361"/>
    </location>
</feature>
<gene>
    <name evidence="5" type="ORF">EXIGLDRAFT_834666</name>
</gene>
<dbReference type="InParanoid" id="A0A165JKK1"/>
<keyword evidence="5" id="KW-0418">Kinase</keyword>
<dbReference type="PROSITE" id="PS50011">
    <property type="entry name" value="PROTEIN_KINASE_DOM"/>
    <property type="match status" value="1"/>
</dbReference>
<dbReference type="InterPro" id="IPR008271">
    <property type="entry name" value="Ser/Thr_kinase_AS"/>
</dbReference>
<dbReference type="SMART" id="SM00220">
    <property type="entry name" value="S_TKc"/>
    <property type="match status" value="1"/>
</dbReference>
<keyword evidence="6" id="KW-1185">Reference proteome</keyword>
<name>A0A165JKK1_EXIGL</name>
<evidence type="ECO:0000313" key="6">
    <source>
        <dbReference type="Proteomes" id="UP000077266"/>
    </source>
</evidence>
<dbReference type="SUPFAM" id="SSF56112">
    <property type="entry name" value="Protein kinase-like (PK-like)"/>
    <property type="match status" value="1"/>
</dbReference>
<evidence type="ECO:0000256" key="1">
    <source>
        <dbReference type="ARBA" id="ARBA00022741"/>
    </source>
</evidence>
<evidence type="ECO:0000256" key="3">
    <source>
        <dbReference type="SAM" id="MobiDB-lite"/>
    </source>
</evidence>
<dbReference type="PROSITE" id="PS00108">
    <property type="entry name" value="PROTEIN_KINASE_ST"/>
    <property type="match status" value="1"/>
</dbReference>
<dbReference type="OrthoDB" id="1668230at2759"/>
<organism evidence="5 6">
    <name type="scientific">Exidia glandulosa HHB12029</name>
    <dbReference type="NCBI Taxonomy" id="1314781"/>
    <lineage>
        <taxon>Eukaryota</taxon>
        <taxon>Fungi</taxon>
        <taxon>Dikarya</taxon>
        <taxon>Basidiomycota</taxon>
        <taxon>Agaricomycotina</taxon>
        <taxon>Agaricomycetes</taxon>
        <taxon>Auriculariales</taxon>
        <taxon>Exidiaceae</taxon>
        <taxon>Exidia</taxon>
    </lineage>
</organism>
<sequence>MPSSFDAALADMYQYYEEFDLTHELYEVSGRARCIGGYADIHDARWQPRGYDPVKVALKLLRINPRPEASEEEATRIVKRLKQEISVWRRLSHPNVQELCGLWWNTNYRLPAMVSTWEVNDDISNLARRRRSGADTSLLSLSLLIDVINGLIYLHSMQVVHADLKAANVLISATGRALLCDFGVAWTRVESGLPPYASLNDAAVVLALSRQELPHQPDNMDDMRWELVLFCCVFDARQRPSAEDVLIALRSLHNACEVQSTQRPAFAQTQAQLLGAARSQFTRPHVRFELQDPSQGGKNEYSAEQYEDYDVQPRGQRHVPFIPPIEYASPQSGNRFAASSLPPINHSRVAQSSTAARTSGSPKPPHNARRETTTSHGSTCRRARAVITAARHGARRRIWWFGRLPAPCSRPGTPQSPTRRLRELRKPVVHATELGNVELGRLYNAHQGHGAHGRRHRVSQLATANHGTMRRRACTWGVLTLPRVRAQMLDCSLRAGIDRPVDAEPG</sequence>
<accession>A0A165JKK1</accession>